<feature type="domain" description="UspA" evidence="1">
    <location>
        <begin position="11"/>
        <end position="161"/>
    </location>
</feature>
<accession>A0ABP1FWY4</accession>
<dbReference type="Proteomes" id="UP001497392">
    <property type="component" value="Unassembled WGS sequence"/>
</dbReference>
<name>A0ABP1FWY4_9CHLO</name>
<proteinExistence type="predicted"/>
<dbReference type="EMBL" id="CAXHTA020000007">
    <property type="protein sequence ID" value="CAL5222703.1"/>
    <property type="molecule type" value="Genomic_DNA"/>
</dbReference>
<gene>
    <name evidence="2" type="primary">g5105</name>
    <name evidence="2" type="ORF">VP750_LOCUS4362</name>
</gene>
<protein>
    <submittedName>
        <fullName evidence="2">G5105 protein</fullName>
    </submittedName>
</protein>
<dbReference type="InterPro" id="IPR014729">
    <property type="entry name" value="Rossmann-like_a/b/a_fold"/>
</dbReference>
<dbReference type="PANTHER" id="PTHR31964:SF113">
    <property type="entry name" value="USPA DOMAIN-CONTAINING PROTEIN"/>
    <property type="match status" value="1"/>
</dbReference>
<dbReference type="InterPro" id="IPR006015">
    <property type="entry name" value="Universal_stress_UspA"/>
</dbReference>
<evidence type="ECO:0000259" key="1">
    <source>
        <dbReference type="Pfam" id="PF00582"/>
    </source>
</evidence>
<dbReference type="Pfam" id="PF00582">
    <property type="entry name" value="Usp"/>
    <property type="match status" value="1"/>
</dbReference>
<evidence type="ECO:0000313" key="2">
    <source>
        <dbReference type="EMBL" id="CAL5222703.1"/>
    </source>
</evidence>
<sequence length="161" mass="17888">MAEDKQQYKRVLLLPIDDSEDSENTVIWALENLFRPGGDLLYFLHVVPERQFEVIGGDAAETIVEEDVSAEQQVVEDAKNFITNRILQLAEQRQAPNKVEIVRFRTDAKSVGDVIIERAATLGAAAVVMKKHAVGAIRAFFVGSATEHVAQHCKQPVVVLH</sequence>
<keyword evidence="3" id="KW-1185">Reference proteome</keyword>
<comment type="caution">
    <text evidence="2">The sequence shown here is derived from an EMBL/GenBank/DDBJ whole genome shotgun (WGS) entry which is preliminary data.</text>
</comment>
<dbReference type="Gene3D" id="3.40.50.620">
    <property type="entry name" value="HUPs"/>
    <property type="match status" value="1"/>
</dbReference>
<dbReference type="CDD" id="cd23659">
    <property type="entry name" value="USP_At3g01520-like"/>
    <property type="match status" value="1"/>
</dbReference>
<reference evidence="2 3" key="1">
    <citation type="submission" date="2024-06" db="EMBL/GenBank/DDBJ databases">
        <authorList>
            <person name="Kraege A."/>
            <person name="Thomma B."/>
        </authorList>
    </citation>
    <scope>NUCLEOTIDE SEQUENCE [LARGE SCALE GENOMIC DNA]</scope>
</reference>
<dbReference type="PRINTS" id="PR01438">
    <property type="entry name" value="UNVRSLSTRESS"/>
</dbReference>
<dbReference type="InterPro" id="IPR006016">
    <property type="entry name" value="UspA"/>
</dbReference>
<evidence type="ECO:0000313" key="3">
    <source>
        <dbReference type="Proteomes" id="UP001497392"/>
    </source>
</evidence>
<dbReference type="PANTHER" id="PTHR31964">
    <property type="entry name" value="ADENINE NUCLEOTIDE ALPHA HYDROLASES-LIKE SUPERFAMILY PROTEIN"/>
    <property type="match status" value="1"/>
</dbReference>
<organism evidence="2 3">
    <name type="scientific">Coccomyxa viridis</name>
    <dbReference type="NCBI Taxonomy" id="1274662"/>
    <lineage>
        <taxon>Eukaryota</taxon>
        <taxon>Viridiplantae</taxon>
        <taxon>Chlorophyta</taxon>
        <taxon>core chlorophytes</taxon>
        <taxon>Trebouxiophyceae</taxon>
        <taxon>Trebouxiophyceae incertae sedis</taxon>
        <taxon>Coccomyxaceae</taxon>
        <taxon>Coccomyxa</taxon>
    </lineage>
</organism>
<dbReference type="SUPFAM" id="SSF52402">
    <property type="entry name" value="Adenine nucleotide alpha hydrolases-like"/>
    <property type="match status" value="1"/>
</dbReference>